<sequence length="172" mass="18936">MLRPGVTREWVDEEGLRIQGVNAMVPQRRVFRVCASNLALDENGVGGNRRRKMGSSYSDLGLEGYGIWLLLGSTVGVKEDYDDSVLGGIIRAIGELDYFSAYIRLREPDKSEDKADVANRARWAKLDPCPKQSQVGYKCKLARKLLEPLMRSATTNKTSVKLGILASGGCAI</sequence>
<gene>
    <name evidence="1" type="ORF">B296_00004791</name>
</gene>
<dbReference type="EMBL" id="AMZH03006495">
    <property type="protein sequence ID" value="RRT63670.1"/>
    <property type="molecule type" value="Genomic_DNA"/>
</dbReference>
<reference evidence="1 2" key="1">
    <citation type="journal article" date="2014" name="Agronomy (Basel)">
        <title>A Draft Genome Sequence for Ensete ventricosum, the Drought-Tolerant Tree Against Hunger.</title>
        <authorList>
            <person name="Harrison J."/>
            <person name="Moore K.A."/>
            <person name="Paszkiewicz K."/>
            <person name="Jones T."/>
            <person name="Grant M."/>
            <person name="Ambacheew D."/>
            <person name="Muzemil S."/>
            <person name="Studholme D.J."/>
        </authorList>
    </citation>
    <scope>NUCLEOTIDE SEQUENCE [LARGE SCALE GENOMIC DNA]</scope>
</reference>
<protein>
    <submittedName>
        <fullName evidence="1">Uncharacterized protein</fullName>
    </submittedName>
</protein>
<proteinExistence type="predicted"/>
<dbReference type="Proteomes" id="UP000287651">
    <property type="component" value="Unassembled WGS sequence"/>
</dbReference>
<comment type="caution">
    <text evidence="1">The sequence shown here is derived from an EMBL/GenBank/DDBJ whole genome shotgun (WGS) entry which is preliminary data.</text>
</comment>
<name>A0A426ZI72_ENSVE</name>
<evidence type="ECO:0000313" key="2">
    <source>
        <dbReference type="Proteomes" id="UP000287651"/>
    </source>
</evidence>
<accession>A0A426ZI72</accession>
<evidence type="ECO:0000313" key="1">
    <source>
        <dbReference type="EMBL" id="RRT63670.1"/>
    </source>
</evidence>
<organism evidence="1 2">
    <name type="scientific">Ensete ventricosum</name>
    <name type="common">Abyssinian banana</name>
    <name type="synonym">Musa ensete</name>
    <dbReference type="NCBI Taxonomy" id="4639"/>
    <lineage>
        <taxon>Eukaryota</taxon>
        <taxon>Viridiplantae</taxon>
        <taxon>Streptophyta</taxon>
        <taxon>Embryophyta</taxon>
        <taxon>Tracheophyta</taxon>
        <taxon>Spermatophyta</taxon>
        <taxon>Magnoliopsida</taxon>
        <taxon>Liliopsida</taxon>
        <taxon>Zingiberales</taxon>
        <taxon>Musaceae</taxon>
        <taxon>Ensete</taxon>
    </lineage>
</organism>
<dbReference type="AlphaFoldDB" id="A0A426ZI72"/>